<feature type="transmembrane region" description="Helical" evidence="8">
    <location>
        <begin position="354"/>
        <end position="376"/>
    </location>
</feature>
<keyword evidence="5" id="KW-0560">Oxidoreductase</keyword>
<feature type="domain" description="NADH:quinone oxidoreductase/Mrp antiporter transmembrane" evidence="9">
    <location>
        <begin position="90"/>
        <end position="368"/>
    </location>
</feature>
<keyword evidence="11" id="KW-1185">Reference proteome</keyword>
<feature type="transmembrane region" description="Helical" evidence="8">
    <location>
        <begin position="509"/>
        <end position="532"/>
    </location>
</feature>
<dbReference type="GO" id="GO:0005886">
    <property type="term" value="C:plasma membrane"/>
    <property type="evidence" value="ECO:0007669"/>
    <property type="project" value="UniProtKB-SubCell"/>
</dbReference>
<evidence type="ECO:0000256" key="8">
    <source>
        <dbReference type="SAM" id="Phobius"/>
    </source>
</evidence>
<dbReference type="InterPro" id="IPR052175">
    <property type="entry name" value="ComplexI-like_HydComp"/>
</dbReference>
<feature type="transmembrane region" description="Helical" evidence="8">
    <location>
        <begin position="164"/>
        <end position="190"/>
    </location>
</feature>
<feature type="transmembrane region" description="Helical" evidence="8">
    <location>
        <begin position="467"/>
        <end position="489"/>
    </location>
</feature>
<feature type="transmembrane region" description="Helical" evidence="8">
    <location>
        <begin position="275"/>
        <end position="300"/>
    </location>
</feature>
<evidence type="ECO:0000256" key="3">
    <source>
        <dbReference type="ARBA" id="ARBA00022692"/>
    </source>
</evidence>
<proteinExistence type="predicted"/>
<feature type="transmembrane region" description="Helical" evidence="8">
    <location>
        <begin position="77"/>
        <end position="110"/>
    </location>
</feature>
<dbReference type="AlphaFoldDB" id="A0A8J3HWZ3"/>
<keyword evidence="2" id="KW-1003">Cell membrane</keyword>
<dbReference type="Pfam" id="PF00361">
    <property type="entry name" value="Proton_antipo_M"/>
    <property type="match status" value="1"/>
</dbReference>
<evidence type="ECO:0000256" key="6">
    <source>
        <dbReference type="ARBA" id="ARBA00023136"/>
    </source>
</evidence>
<gene>
    <name evidence="10" type="ORF">sL5_01240</name>
</gene>
<dbReference type="Proteomes" id="UP000637906">
    <property type="component" value="Unassembled WGS sequence"/>
</dbReference>
<name>A0A8J3HWZ3_9RICK</name>
<accession>A0A8J3HWZ3</accession>
<keyword evidence="6 8" id="KW-0472">Membrane</keyword>
<dbReference type="GO" id="GO:0016491">
    <property type="term" value="F:oxidoreductase activity"/>
    <property type="evidence" value="ECO:0007669"/>
    <property type="project" value="UniProtKB-KW"/>
</dbReference>
<evidence type="ECO:0000256" key="4">
    <source>
        <dbReference type="ARBA" id="ARBA00022989"/>
    </source>
</evidence>
<keyword evidence="4 8" id="KW-1133">Transmembrane helix</keyword>
<dbReference type="PANTHER" id="PTHR42682">
    <property type="entry name" value="HYDROGENASE-4 COMPONENT F"/>
    <property type="match status" value="1"/>
</dbReference>
<evidence type="ECO:0000313" key="11">
    <source>
        <dbReference type="Proteomes" id="UP000637906"/>
    </source>
</evidence>
<feature type="transmembrane region" description="Helical" evidence="8">
    <location>
        <begin position="49"/>
        <end position="65"/>
    </location>
</feature>
<feature type="transmembrane region" description="Helical" evidence="8">
    <location>
        <begin position="251"/>
        <end position="269"/>
    </location>
</feature>
<comment type="caution">
    <text evidence="10">The sequence shown here is derived from an EMBL/GenBank/DDBJ whole genome shotgun (WGS) entry which is preliminary data.</text>
</comment>
<evidence type="ECO:0000256" key="7">
    <source>
        <dbReference type="RuleBase" id="RU000320"/>
    </source>
</evidence>
<organism evidence="10 11">
    <name type="scientific">Candidatus Mesenet longicola</name>
    <dbReference type="NCBI Taxonomy" id="1892558"/>
    <lineage>
        <taxon>Bacteria</taxon>
        <taxon>Pseudomonadati</taxon>
        <taxon>Pseudomonadota</taxon>
        <taxon>Alphaproteobacteria</taxon>
        <taxon>Rickettsiales</taxon>
        <taxon>Anaplasmataceae</taxon>
        <taxon>Candidatus Mesenet</taxon>
    </lineage>
</organism>
<dbReference type="EMBL" id="BNGU01000003">
    <property type="protein sequence ID" value="GHM59131.1"/>
    <property type="molecule type" value="Genomic_DNA"/>
</dbReference>
<feature type="transmembrane region" description="Helical" evidence="8">
    <location>
        <begin position="396"/>
        <end position="413"/>
    </location>
</feature>
<evidence type="ECO:0000313" key="10">
    <source>
        <dbReference type="EMBL" id="GHM59131.1"/>
    </source>
</evidence>
<dbReference type="PANTHER" id="PTHR42682:SF4">
    <property type="entry name" value="NADH-UBIQUINONE_PLASTOQUINONE"/>
    <property type="match status" value="1"/>
</dbReference>
<evidence type="ECO:0000256" key="2">
    <source>
        <dbReference type="ARBA" id="ARBA00022475"/>
    </source>
</evidence>
<feature type="transmembrane region" description="Helical" evidence="8">
    <location>
        <begin position="320"/>
        <end position="342"/>
    </location>
</feature>
<evidence type="ECO:0000256" key="5">
    <source>
        <dbReference type="ARBA" id="ARBA00023002"/>
    </source>
</evidence>
<evidence type="ECO:0000256" key="1">
    <source>
        <dbReference type="ARBA" id="ARBA00004651"/>
    </source>
</evidence>
<dbReference type="InterPro" id="IPR001750">
    <property type="entry name" value="ND/Mrp_TM"/>
</dbReference>
<feature type="transmembrane region" description="Helical" evidence="8">
    <location>
        <begin position="433"/>
        <end position="455"/>
    </location>
</feature>
<reference evidence="10 11" key="1">
    <citation type="journal article" date="2021" name="Microb. Ecol.">
        <title>Candidatus Mesenet longicola: Novel Endosymbionts of Brontispa longissima that Induce Cytoplasmic Incompatibility.</title>
        <authorList>
            <person name="Takano S."/>
            <person name="Gotoh Y."/>
            <person name="Hayashi T."/>
        </authorList>
    </citation>
    <scope>NUCLEOTIDE SEQUENCE [LARGE SCALE GENOMIC DNA]</scope>
    <source>
        <strain evidence="10">L5</strain>
    </source>
</reference>
<feature type="transmembrane region" description="Helical" evidence="8">
    <location>
        <begin position="122"/>
        <end position="144"/>
    </location>
</feature>
<sequence>MLKDLKFLTTKHVFLLALAIIFAITIFPKLLITEYNKFSLVYINNQSKSLLASFSIVAFLVILHAKDIYKFEMLSLLFYTFSSFAAILSCNLILLLIFLEFMVFGAFCIIASNSQKNNIGPATRYAIIHFFAGTFILSGVAMQLNEADSTIISHNILNFQNIQLQSSISHVMVLIGLLINCASFPFSYWVTDSYPNATLHSTPYLSIFTTKISSYILLLMFQGSEVLFYFGLITAFCAAGFAIFENNMRRLLCYNLVGQMGLIITGIGFDGEAAAVGITLQIIFCTIYQSLLFIIVNSIITRTKKHNLNEVGGLLKKMPIEALCSFVAIFTMVGTAYTPTFISKSLITANASTWVTALFSLANFTLFISIGLKFFYFTFICKHKQPAVTKGSTESFIAMSTLSLICILAYMFYNQYLPYFLSDIPVFYQSKKVFTNISMIACCVTLFIFLRNLFCLRFAINLNFKSFLPYLTSLYEKFILFIVNGSVNIVKNMATIKLYNNTVEDSPGITIVLAIVIISTLLMFLCLNHLLIT</sequence>
<keyword evidence="3 7" id="KW-0812">Transmembrane</keyword>
<feature type="transmembrane region" description="Helical" evidence="8">
    <location>
        <begin position="12"/>
        <end position="28"/>
    </location>
</feature>
<comment type="subcellular location">
    <subcellularLocation>
        <location evidence="1">Cell membrane</location>
        <topology evidence="1">Multi-pass membrane protein</topology>
    </subcellularLocation>
    <subcellularLocation>
        <location evidence="7">Membrane</location>
        <topology evidence="7">Multi-pass membrane protein</topology>
    </subcellularLocation>
</comment>
<evidence type="ECO:0000259" key="9">
    <source>
        <dbReference type="Pfam" id="PF00361"/>
    </source>
</evidence>
<protein>
    <recommendedName>
        <fullName evidence="9">NADH:quinone oxidoreductase/Mrp antiporter transmembrane domain-containing protein</fullName>
    </recommendedName>
</protein>
<feature type="transmembrane region" description="Helical" evidence="8">
    <location>
        <begin position="227"/>
        <end position="244"/>
    </location>
</feature>